<dbReference type="Gene3D" id="3.30.70.1290">
    <property type="entry name" value="Transposase IS200-like"/>
    <property type="match status" value="1"/>
</dbReference>
<name>E1SNJ7_FERBD</name>
<dbReference type="Proteomes" id="UP000006683">
    <property type="component" value="Chromosome"/>
</dbReference>
<dbReference type="HOGENOM" id="CLU_053827_0_0_6"/>
<dbReference type="GO" id="GO:0006313">
    <property type="term" value="P:DNA transposition"/>
    <property type="evidence" value="ECO:0007669"/>
    <property type="project" value="InterPro"/>
</dbReference>
<evidence type="ECO:0008006" key="3">
    <source>
        <dbReference type="Google" id="ProtNLM"/>
    </source>
</evidence>
<organism evidence="1 2">
    <name type="scientific">Ferrimonas balearica (strain DSM 9799 / CCM 4581 / KCTC 23876 / PAT)</name>
    <dbReference type="NCBI Taxonomy" id="550540"/>
    <lineage>
        <taxon>Bacteria</taxon>
        <taxon>Pseudomonadati</taxon>
        <taxon>Pseudomonadota</taxon>
        <taxon>Gammaproteobacteria</taxon>
        <taxon>Alteromonadales</taxon>
        <taxon>Ferrimonadaceae</taxon>
        <taxon>Ferrimonas</taxon>
    </lineage>
</organism>
<proteinExistence type="predicted"/>
<dbReference type="EMBL" id="CP002209">
    <property type="protein sequence ID" value="ADN76670.1"/>
    <property type="molecule type" value="Genomic_DNA"/>
</dbReference>
<keyword evidence="2" id="KW-1185">Reference proteome</keyword>
<dbReference type="GeneID" id="67182677"/>
<dbReference type="GO" id="GO:0003677">
    <property type="term" value="F:DNA binding"/>
    <property type="evidence" value="ECO:0007669"/>
    <property type="project" value="InterPro"/>
</dbReference>
<dbReference type="GO" id="GO:0004803">
    <property type="term" value="F:transposase activity"/>
    <property type="evidence" value="ECO:0007669"/>
    <property type="project" value="InterPro"/>
</dbReference>
<dbReference type="AlphaFoldDB" id="E1SNJ7"/>
<gene>
    <name evidence="1" type="ordered locus">Fbal_2468</name>
</gene>
<sequence length="328" mass="37858">MPQPRRNQVSLQDTCYYHCVSRCVRRSFLCGQDPYTGKSYEHRRGWVEKRLLTLTDIFAISVCAFAVMSNHTHVVLCVESQQADDWDTHTVLERWHTLYNGTLLTQRYCQPEEYDLMPKAERLRVELLAETYRQRLMDISWFMRALNEPIARMANREDGCTGRFWEGRFKSQALLDEQALLSCMAYVDLNPIRANIARTPESSDHTSIQLRIKAALNGLQPQPLKRFRTGEDDADEETLPCHLNDYLEVVEFTGRAQRLDKPGHIAEITPDLTTRLGISLSNWLTLTQGFEYQFGCRAGTLTSLRRCQNHHEAARIRGSGNARRLFAA</sequence>
<evidence type="ECO:0000313" key="2">
    <source>
        <dbReference type="Proteomes" id="UP000006683"/>
    </source>
</evidence>
<dbReference type="RefSeq" id="WP_013345976.1">
    <property type="nucleotide sequence ID" value="NC_014541.1"/>
</dbReference>
<dbReference type="KEGG" id="fbl:Fbal_2468"/>
<dbReference type="InterPro" id="IPR036515">
    <property type="entry name" value="Transposase_17_sf"/>
</dbReference>
<accession>E1SNJ7</accession>
<dbReference type="SUPFAM" id="SSF143422">
    <property type="entry name" value="Transposase IS200-like"/>
    <property type="match status" value="1"/>
</dbReference>
<dbReference type="OrthoDB" id="9814067at2"/>
<dbReference type="eggNOG" id="COG1943">
    <property type="taxonomic scope" value="Bacteria"/>
</dbReference>
<reference evidence="1 2" key="1">
    <citation type="journal article" date="2010" name="Stand. Genomic Sci.">
        <title>Complete genome sequence of Ferrimonas balearica type strain (PAT).</title>
        <authorList>
            <person name="Nolan M."/>
            <person name="Sikorski J."/>
            <person name="Davenport K."/>
            <person name="Lucas S."/>
            <person name="Glavina Del Rio T."/>
            <person name="Tice H."/>
            <person name="Cheng J."/>
            <person name="Goodwin L."/>
            <person name="Pitluck S."/>
            <person name="Liolios K."/>
            <person name="Ivanova N."/>
            <person name="Mavromatis K."/>
            <person name="Ovchinnikova G."/>
            <person name="Pati A."/>
            <person name="Chen A."/>
            <person name="Palaniappan K."/>
            <person name="Land M."/>
            <person name="Hauser L."/>
            <person name="Chang Y."/>
            <person name="Jeffries C."/>
            <person name="Tapia R."/>
            <person name="Brettin T."/>
            <person name="Detter J."/>
            <person name="Han C."/>
            <person name="Yasawong M."/>
            <person name="Rohde M."/>
            <person name="Tindall B."/>
            <person name="Goker M."/>
            <person name="Woyke T."/>
            <person name="Bristow J."/>
            <person name="Eisen J."/>
            <person name="Markowitz V."/>
            <person name="Hugenholtz P."/>
            <person name="Kyrpides N."/>
            <person name="Klenk H."/>
            <person name="Lapidus A."/>
        </authorList>
    </citation>
    <scope>NUCLEOTIDE SEQUENCE [LARGE SCALE GENOMIC DNA]</scope>
    <source>
        <strain evidence="2">DSM 9799 / CCM 4581 / KCTC 23876 / PAT</strain>
    </source>
</reference>
<protein>
    <recommendedName>
        <fullName evidence="3">Transposase IS200-like domain-containing protein</fullName>
    </recommendedName>
</protein>
<dbReference type="PANTHER" id="PTHR34322">
    <property type="entry name" value="TRANSPOSASE, Y1_TNP DOMAIN-CONTAINING"/>
    <property type="match status" value="1"/>
</dbReference>
<evidence type="ECO:0000313" key="1">
    <source>
        <dbReference type="EMBL" id="ADN76670.1"/>
    </source>
</evidence>
<dbReference type="PANTHER" id="PTHR34322:SF2">
    <property type="entry name" value="TRANSPOSASE IS200-LIKE DOMAIN-CONTAINING PROTEIN"/>
    <property type="match status" value="1"/>
</dbReference>